<dbReference type="SUPFAM" id="SSF57701">
    <property type="entry name" value="Zn2/Cys6 DNA-binding domain"/>
    <property type="match status" value="1"/>
</dbReference>
<dbReference type="EMBL" id="FJUW01000034">
    <property type="protein sequence ID" value="CZT05187.1"/>
    <property type="molecule type" value="Genomic_DNA"/>
</dbReference>
<dbReference type="PROSITE" id="PS00463">
    <property type="entry name" value="ZN2_CY6_FUNGAL_1"/>
    <property type="match status" value="1"/>
</dbReference>
<dbReference type="PROSITE" id="PS50048">
    <property type="entry name" value="ZN2_CY6_FUNGAL_2"/>
    <property type="match status" value="1"/>
</dbReference>
<evidence type="ECO:0000256" key="1">
    <source>
        <dbReference type="ARBA" id="ARBA00023242"/>
    </source>
</evidence>
<organism evidence="4 5">
    <name type="scientific">Rhynchosporium graminicola</name>
    <dbReference type="NCBI Taxonomy" id="2792576"/>
    <lineage>
        <taxon>Eukaryota</taxon>
        <taxon>Fungi</taxon>
        <taxon>Dikarya</taxon>
        <taxon>Ascomycota</taxon>
        <taxon>Pezizomycotina</taxon>
        <taxon>Leotiomycetes</taxon>
        <taxon>Helotiales</taxon>
        <taxon>Ploettnerulaceae</taxon>
        <taxon>Rhynchosporium</taxon>
    </lineage>
</organism>
<dbReference type="Pfam" id="PF00172">
    <property type="entry name" value="Zn_clus"/>
    <property type="match status" value="1"/>
</dbReference>
<dbReference type="PANTHER" id="PTHR37534:SF4">
    <property type="entry name" value="ZN(II)2CYS6 TRANSCRIPTION FACTOR (EUROFUNG)"/>
    <property type="match status" value="1"/>
</dbReference>
<feature type="compositionally biased region" description="Polar residues" evidence="2">
    <location>
        <begin position="99"/>
        <end position="120"/>
    </location>
</feature>
<dbReference type="GO" id="GO:0008270">
    <property type="term" value="F:zinc ion binding"/>
    <property type="evidence" value="ECO:0007669"/>
    <property type="project" value="InterPro"/>
</dbReference>
<dbReference type="InterPro" id="IPR001138">
    <property type="entry name" value="Zn2Cys6_DnaBD"/>
</dbReference>
<dbReference type="GO" id="GO:0000976">
    <property type="term" value="F:transcription cis-regulatory region binding"/>
    <property type="evidence" value="ECO:0007669"/>
    <property type="project" value="TreeGrafter"/>
</dbReference>
<sequence>MIEGKQRVRTGCLTCRRRRRKCDEKKPSCENCQAKGLACSYGTKLNFVAQPISGRRQPEERPPGNVPYRQITFVNDVPAAAGNENFSVEEAQDNLSDEPMSQDSSTTQAQTLQHESTIISTPRDRTRSLNITSPQNQHGYDQTMAASPSESKVITGSLGKQADSPRNERHYVVSPHSEQSVDLRVRARSIQETELLRYYRYHLAAWLDVGSAESFFELKIMLLGSSNRSLLAALLTFSAYQRSLTQAEQQRDDLEISRSYRSEAEYRLPFEDGSVNRIVKVLLMLGDFWSSSPQYWRSFLSQETKILVHHSSLSMTEELDQPMFWLLLRIDLAASICSCQLPLTPNLSVVLENHLLAKSFQFPLLQRQNAIQAYQQSLFLLARCLCLIYGDREGPYMNQTHRTPSTSHLNTSLSLSASWLSIWNDNQECSLALLSNAVYHITSLLLLQKRPWLPEELAGSRQSKSSNWHAHSIAGIATGAERLDQWDPILIAGVLLVAKGMTHEMQQNAMLECLMKVTSLTGIQLHHEIAVLKSEWSISRYVENAVYQHD</sequence>
<dbReference type="SMART" id="SM00066">
    <property type="entry name" value="GAL4"/>
    <property type="match status" value="1"/>
</dbReference>
<dbReference type="GO" id="GO:0005634">
    <property type="term" value="C:nucleus"/>
    <property type="evidence" value="ECO:0007669"/>
    <property type="project" value="TreeGrafter"/>
</dbReference>
<keyword evidence="1" id="KW-0539">Nucleus</keyword>
<evidence type="ECO:0000313" key="5">
    <source>
        <dbReference type="Proteomes" id="UP000178129"/>
    </source>
</evidence>
<protein>
    <recommendedName>
        <fullName evidence="3">Zn(2)-C6 fungal-type domain-containing protein</fullName>
    </recommendedName>
</protein>
<name>A0A1E1L3R6_9HELO</name>
<dbReference type="CDD" id="cd00067">
    <property type="entry name" value="GAL4"/>
    <property type="match status" value="1"/>
</dbReference>
<comment type="caution">
    <text evidence="4">The sequence shown here is derived from an EMBL/GenBank/DDBJ whole genome shotgun (WGS) entry which is preliminary data.</text>
</comment>
<dbReference type="GO" id="GO:0000981">
    <property type="term" value="F:DNA-binding transcription factor activity, RNA polymerase II-specific"/>
    <property type="evidence" value="ECO:0007669"/>
    <property type="project" value="InterPro"/>
</dbReference>
<feature type="region of interest" description="Disordered" evidence="2">
    <location>
        <begin position="92"/>
        <end position="168"/>
    </location>
</feature>
<dbReference type="InterPro" id="IPR036864">
    <property type="entry name" value="Zn2-C6_fun-type_DNA-bd_sf"/>
</dbReference>
<dbReference type="AlphaFoldDB" id="A0A1E1L3R6"/>
<feature type="domain" description="Zn(2)-C6 fungal-type" evidence="3">
    <location>
        <begin position="11"/>
        <end position="41"/>
    </location>
</feature>
<dbReference type="Proteomes" id="UP000178129">
    <property type="component" value="Unassembled WGS sequence"/>
</dbReference>
<dbReference type="Gene3D" id="4.10.240.10">
    <property type="entry name" value="Zn(2)-C6 fungal-type DNA-binding domain"/>
    <property type="match status" value="1"/>
</dbReference>
<keyword evidence="5" id="KW-1185">Reference proteome</keyword>
<evidence type="ECO:0000313" key="4">
    <source>
        <dbReference type="EMBL" id="CZT05187.1"/>
    </source>
</evidence>
<dbReference type="GO" id="GO:0045944">
    <property type="term" value="P:positive regulation of transcription by RNA polymerase II"/>
    <property type="evidence" value="ECO:0007669"/>
    <property type="project" value="TreeGrafter"/>
</dbReference>
<evidence type="ECO:0000256" key="2">
    <source>
        <dbReference type="SAM" id="MobiDB-lite"/>
    </source>
</evidence>
<dbReference type="InParanoid" id="A0A1E1L3R6"/>
<proteinExistence type="predicted"/>
<gene>
    <name evidence="4" type="ORF">RCO7_05352</name>
</gene>
<reference evidence="5" key="1">
    <citation type="submission" date="2016-03" db="EMBL/GenBank/DDBJ databases">
        <authorList>
            <person name="Ploux O."/>
        </authorList>
    </citation>
    <scope>NUCLEOTIDE SEQUENCE [LARGE SCALE GENOMIC DNA]</scope>
    <source>
        <strain evidence="5">UK7</strain>
    </source>
</reference>
<accession>A0A1E1L3R6</accession>
<evidence type="ECO:0000259" key="3">
    <source>
        <dbReference type="PROSITE" id="PS50048"/>
    </source>
</evidence>
<dbReference type="PANTHER" id="PTHR37534">
    <property type="entry name" value="TRANSCRIPTIONAL ACTIVATOR PROTEIN UGA3"/>
    <property type="match status" value="1"/>
</dbReference>
<feature type="compositionally biased region" description="Polar residues" evidence="2">
    <location>
        <begin position="128"/>
        <end position="154"/>
    </location>
</feature>